<dbReference type="EMBL" id="FPHE01000125">
    <property type="protein sequence ID" value="SFV63234.1"/>
    <property type="molecule type" value="Genomic_DNA"/>
</dbReference>
<proteinExistence type="predicted"/>
<dbReference type="InterPro" id="IPR052165">
    <property type="entry name" value="Membrane_assoc_protease"/>
</dbReference>
<evidence type="ECO:0000256" key="1">
    <source>
        <dbReference type="SAM" id="Phobius"/>
    </source>
</evidence>
<gene>
    <name evidence="2" type="ORF">MNB_SV-12-1588</name>
</gene>
<dbReference type="Gene3D" id="2.40.50.140">
    <property type="entry name" value="Nucleic acid-binding proteins"/>
    <property type="match status" value="1"/>
</dbReference>
<organism evidence="2">
    <name type="scientific">hydrothermal vent metagenome</name>
    <dbReference type="NCBI Taxonomy" id="652676"/>
    <lineage>
        <taxon>unclassified sequences</taxon>
        <taxon>metagenomes</taxon>
        <taxon>ecological metagenomes</taxon>
    </lineage>
</organism>
<dbReference type="PANTHER" id="PTHR33507">
    <property type="entry name" value="INNER MEMBRANE PROTEIN YBBJ"/>
    <property type="match status" value="1"/>
</dbReference>
<dbReference type="AlphaFoldDB" id="A0A1W1CBT8"/>
<accession>A0A1W1CBT8</accession>
<keyword evidence="1" id="KW-1133">Transmembrane helix</keyword>
<dbReference type="GO" id="GO:0008233">
    <property type="term" value="F:peptidase activity"/>
    <property type="evidence" value="ECO:0007669"/>
    <property type="project" value="UniProtKB-KW"/>
</dbReference>
<dbReference type="PANTHER" id="PTHR33507:SF3">
    <property type="entry name" value="INNER MEMBRANE PROTEIN YBBJ"/>
    <property type="match status" value="1"/>
</dbReference>
<sequence length="150" mass="17274">MLEFLTENLLWWHWIIFGLSLIILEIFTGTFFILGLGVSAIIVGSLSYFYPVSLEIELIIWMILSLLSIAIWFKYLRDKRVEESGQSNYSLKTKGTIEEPIPAYGRGKVRFDRPVLGNTIWHATAKENINLTSRVKIVEIKGQLIEVKEI</sequence>
<dbReference type="GO" id="GO:0006508">
    <property type="term" value="P:proteolysis"/>
    <property type="evidence" value="ECO:0007669"/>
    <property type="project" value="UniProtKB-KW"/>
</dbReference>
<evidence type="ECO:0000313" key="2">
    <source>
        <dbReference type="EMBL" id="SFV63234.1"/>
    </source>
</evidence>
<name>A0A1W1CBT8_9ZZZZ</name>
<feature type="transmembrane region" description="Helical" evidence="1">
    <location>
        <begin position="48"/>
        <end position="73"/>
    </location>
</feature>
<keyword evidence="1" id="KW-0472">Membrane</keyword>
<dbReference type="InterPro" id="IPR012340">
    <property type="entry name" value="NA-bd_OB-fold"/>
</dbReference>
<feature type="transmembrane region" description="Helical" evidence="1">
    <location>
        <begin position="12"/>
        <end position="42"/>
    </location>
</feature>
<reference evidence="2" key="1">
    <citation type="submission" date="2016-10" db="EMBL/GenBank/DDBJ databases">
        <authorList>
            <person name="de Groot N.N."/>
        </authorList>
    </citation>
    <scope>NUCLEOTIDE SEQUENCE</scope>
</reference>
<keyword evidence="2" id="KW-0378">Hydrolase</keyword>
<dbReference type="GO" id="GO:0005886">
    <property type="term" value="C:plasma membrane"/>
    <property type="evidence" value="ECO:0007669"/>
    <property type="project" value="TreeGrafter"/>
</dbReference>
<protein>
    <submittedName>
        <fullName evidence="2">Putative activity regulator of membrane protease YbbK</fullName>
    </submittedName>
</protein>
<keyword evidence="1" id="KW-0812">Transmembrane</keyword>
<keyword evidence="2" id="KW-0645">Protease</keyword>